<organism evidence="3 4">
    <name type="scientific">Bacteroides uniformis str. 3978 T3 ii</name>
    <dbReference type="NCBI Taxonomy" id="1339349"/>
    <lineage>
        <taxon>Bacteria</taxon>
        <taxon>Pseudomonadati</taxon>
        <taxon>Bacteroidota</taxon>
        <taxon>Bacteroidia</taxon>
        <taxon>Bacteroidales</taxon>
        <taxon>Bacteroidaceae</taxon>
        <taxon>Bacteroides</taxon>
    </lineage>
</organism>
<dbReference type="RefSeq" id="WP_039162911.1">
    <property type="nucleotide sequence ID" value="NZ_JNHN01000174.1"/>
</dbReference>
<keyword evidence="1" id="KW-0732">Signal</keyword>
<name>A0A078RZG2_BACUN</name>
<comment type="caution">
    <text evidence="3">The sequence shown here is derived from an EMBL/GenBank/DDBJ whole genome shotgun (WGS) entry which is preliminary data.</text>
</comment>
<proteinExistence type="predicted"/>
<evidence type="ECO:0000256" key="1">
    <source>
        <dbReference type="SAM" id="SignalP"/>
    </source>
</evidence>
<feature type="chain" id="PRO_5001744640" evidence="1">
    <location>
        <begin position="24"/>
        <end position="309"/>
    </location>
</feature>
<feature type="domain" description="ThuA-like" evidence="2">
    <location>
        <begin position="40"/>
        <end position="272"/>
    </location>
</feature>
<dbReference type="Gene3D" id="3.40.50.880">
    <property type="match status" value="1"/>
</dbReference>
<dbReference type="PATRIC" id="fig|1339349.3.peg.2802"/>
<dbReference type="EMBL" id="JNHN01000174">
    <property type="protein sequence ID" value="KDS50718.1"/>
    <property type="molecule type" value="Genomic_DNA"/>
</dbReference>
<sequence>MKTRLTLILVLLIYIGAASHTHAQQKKVIKTMMIAGQDGSHYWQGACEAMKQILENSGMFKVDFAFTPDFGGDIATFKPDFHQYDLIVINYGGATWTEPVRKNFEKYVADGGGVVVIHSSVVPMADWKEYNEIIGMGAWDGRNEKDGPYLYWKDGQYVYDYSPGYAGYHGLQHETVIEHRAPHHPILQGLPPQWKHFKDEIYTRLRGPVRNMEILATAYERGRHEPLMWTVSYGKGRIFVDLLGHCGNDPNMTYSMRCTGFQVTLLRGCEWAATGAVTQEVPTDFPLKDTYTLRPEFKAPFHAYPETKH</sequence>
<accession>A0A078RZG2</accession>
<gene>
    <name evidence="3" type="ORF">M094_1649</name>
</gene>
<evidence type="ECO:0000313" key="4">
    <source>
        <dbReference type="Proteomes" id="UP000028013"/>
    </source>
</evidence>
<evidence type="ECO:0000313" key="3">
    <source>
        <dbReference type="EMBL" id="KDS50718.1"/>
    </source>
</evidence>
<dbReference type="PANTHER" id="PTHR40469:SF2">
    <property type="entry name" value="GALACTOSE-BINDING DOMAIN-LIKE SUPERFAMILY PROTEIN"/>
    <property type="match status" value="1"/>
</dbReference>
<reference evidence="3 4" key="1">
    <citation type="submission" date="2014-04" db="EMBL/GenBank/DDBJ databases">
        <authorList>
            <person name="Sears C."/>
            <person name="Carroll K."/>
            <person name="Sack B.R."/>
            <person name="Qadri F."/>
            <person name="Myers L.L."/>
            <person name="Chung G.-T."/>
            <person name="Escheverria P."/>
            <person name="Fraser C.M."/>
            <person name="Sadzewicz L."/>
            <person name="Shefchek K.A."/>
            <person name="Tallon L."/>
            <person name="Das S.P."/>
            <person name="Daugherty S."/>
            <person name="Mongodin E.F."/>
        </authorList>
    </citation>
    <scope>NUCLEOTIDE SEQUENCE [LARGE SCALE GENOMIC DNA]</scope>
    <source>
        <strain evidence="3 4">3978 T3 ii</strain>
    </source>
</reference>
<dbReference type="InterPro" id="IPR029062">
    <property type="entry name" value="Class_I_gatase-like"/>
</dbReference>
<dbReference type="InterPro" id="IPR029010">
    <property type="entry name" value="ThuA-like"/>
</dbReference>
<dbReference type="PANTHER" id="PTHR40469">
    <property type="entry name" value="SECRETED GLYCOSYL HYDROLASE"/>
    <property type="match status" value="1"/>
</dbReference>
<dbReference type="SUPFAM" id="SSF52317">
    <property type="entry name" value="Class I glutamine amidotransferase-like"/>
    <property type="match status" value="1"/>
</dbReference>
<dbReference type="AlphaFoldDB" id="A0A078RZG2"/>
<dbReference type="Pfam" id="PF06283">
    <property type="entry name" value="ThuA"/>
    <property type="match status" value="1"/>
</dbReference>
<dbReference type="Proteomes" id="UP000028013">
    <property type="component" value="Unassembled WGS sequence"/>
</dbReference>
<feature type="signal peptide" evidence="1">
    <location>
        <begin position="1"/>
        <end position="23"/>
    </location>
</feature>
<protein>
    <submittedName>
        <fullName evidence="3">Trehalose utilization family protein</fullName>
    </submittedName>
</protein>
<evidence type="ECO:0000259" key="2">
    <source>
        <dbReference type="Pfam" id="PF06283"/>
    </source>
</evidence>